<evidence type="ECO:0000259" key="1">
    <source>
        <dbReference type="Pfam" id="PF14893"/>
    </source>
</evidence>
<sequence>MANNLPTIPAFEAGTNPSESWRHWKEDFEDYLEALRCSEAPEKTKTALFRHLCGELKNIYELLTLSLTMVVRVTLQQVLQKFDKYFLDYQNEVFASFKFLEIKQEQGEKFTDYYSRLRNAVVECNYGESQDRMLRDKLIQGLLDKALQERLIRETSKKARALKEVVSECKTAENSKVQASVMNEKLTVNVL</sequence>
<comment type="caution">
    <text evidence="2">The sequence shown here is derived from an EMBL/GenBank/DDBJ whole genome shotgun (WGS) entry which is preliminary data.</text>
</comment>
<dbReference type="PANTHER" id="PTHR33198:SF20">
    <property type="entry name" value="RETROTRANSPOSON GAG DOMAIN-CONTAINING PROTEIN"/>
    <property type="match status" value="1"/>
</dbReference>
<name>A0A8X6XU56_9ARAC</name>
<dbReference type="Pfam" id="PF14893">
    <property type="entry name" value="PNMA"/>
    <property type="match status" value="1"/>
</dbReference>
<gene>
    <name evidence="2" type="primary">X975_12067</name>
    <name evidence="2" type="ORF">TNIN_28721</name>
</gene>
<dbReference type="EMBL" id="BMAV01011624">
    <property type="protein sequence ID" value="GFY57611.1"/>
    <property type="molecule type" value="Genomic_DNA"/>
</dbReference>
<keyword evidence="2" id="KW-0695">RNA-directed DNA polymerase</keyword>
<keyword evidence="3" id="KW-1185">Reference proteome</keyword>
<organism evidence="2 3">
    <name type="scientific">Trichonephila inaurata madagascariensis</name>
    <dbReference type="NCBI Taxonomy" id="2747483"/>
    <lineage>
        <taxon>Eukaryota</taxon>
        <taxon>Metazoa</taxon>
        <taxon>Ecdysozoa</taxon>
        <taxon>Arthropoda</taxon>
        <taxon>Chelicerata</taxon>
        <taxon>Arachnida</taxon>
        <taxon>Araneae</taxon>
        <taxon>Araneomorphae</taxon>
        <taxon>Entelegynae</taxon>
        <taxon>Araneoidea</taxon>
        <taxon>Nephilidae</taxon>
        <taxon>Trichonephila</taxon>
        <taxon>Trichonephila inaurata</taxon>
    </lineage>
</organism>
<dbReference type="OrthoDB" id="6414002at2759"/>
<feature type="domain" description="Paraneoplastic antigen Ma-like C-terminal" evidence="1">
    <location>
        <begin position="18"/>
        <end position="122"/>
    </location>
</feature>
<dbReference type="Gene3D" id="1.10.1200.30">
    <property type="match status" value="1"/>
</dbReference>
<proteinExistence type="predicted"/>
<accession>A0A8X6XU56</accession>
<keyword evidence="2" id="KW-0808">Transferase</keyword>
<dbReference type="GO" id="GO:0003964">
    <property type="term" value="F:RNA-directed DNA polymerase activity"/>
    <property type="evidence" value="ECO:0007669"/>
    <property type="project" value="UniProtKB-KW"/>
</dbReference>
<keyword evidence="2" id="KW-0548">Nucleotidyltransferase</keyword>
<dbReference type="InterPro" id="IPR048270">
    <property type="entry name" value="PNMA_C"/>
</dbReference>
<dbReference type="PANTHER" id="PTHR33198">
    <property type="entry name" value="ANK_REP_REGION DOMAIN-CONTAINING PROTEIN-RELATED"/>
    <property type="match status" value="1"/>
</dbReference>
<dbReference type="InterPro" id="IPR008916">
    <property type="entry name" value="Retrov_capsid_C"/>
</dbReference>
<reference evidence="2" key="1">
    <citation type="submission" date="2020-08" db="EMBL/GenBank/DDBJ databases">
        <title>Multicomponent nature underlies the extraordinary mechanical properties of spider dragline silk.</title>
        <authorList>
            <person name="Kono N."/>
            <person name="Nakamura H."/>
            <person name="Mori M."/>
            <person name="Yoshida Y."/>
            <person name="Ohtoshi R."/>
            <person name="Malay A.D."/>
            <person name="Moran D.A.P."/>
            <person name="Tomita M."/>
            <person name="Numata K."/>
            <person name="Arakawa K."/>
        </authorList>
    </citation>
    <scope>NUCLEOTIDE SEQUENCE</scope>
</reference>
<evidence type="ECO:0000313" key="3">
    <source>
        <dbReference type="Proteomes" id="UP000886998"/>
    </source>
</evidence>
<evidence type="ECO:0000313" key="2">
    <source>
        <dbReference type="EMBL" id="GFY57611.1"/>
    </source>
</evidence>
<dbReference type="Proteomes" id="UP000886998">
    <property type="component" value="Unassembled WGS sequence"/>
</dbReference>
<protein>
    <submittedName>
        <fullName evidence="2">Reverse transcriptase domain-containing protein</fullName>
    </submittedName>
</protein>
<dbReference type="AlphaFoldDB" id="A0A8X6XU56"/>